<reference evidence="2 3" key="1">
    <citation type="submission" date="2016-10" db="EMBL/GenBank/DDBJ databases">
        <authorList>
            <person name="de Groot N.N."/>
        </authorList>
    </citation>
    <scope>NUCLEOTIDE SEQUENCE [LARGE SCALE GENOMIC DNA]</scope>
    <source>
        <strain evidence="2 3">AB35.6</strain>
    </source>
</reference>
<dbReference type="GO" id="GO:0006313">
    <property type="term" value="P:DNA transposition"/>
    <property type="evidence" value="ECO:0007669"/>
    <property type="project" value="InterPro"/>
</dbReference>
<organism evidence="2 3">
    <name type="scientific">Terriglobus roseus</name>
    <dbReference type="NCBI Taxonomy" id="392734"/>
    <lineage>
        <taxon>Bacteria</taxon>
        <taxon>Pseudomonadati</taxon>
        <taxon>Acidobacteriota</taxon>
        <taxon>Terriglobia</taxon>
        <taxon>Terriglobales</taxon>
        <taxon>Acidobacteriaceae</taxon>
        <taxon>Terriglobus</taxon>
    </lineage>
</organism>
<dbReference type="PANTHER" id="PTHR33360:SF2">
    <property type="entry name" value="TRANSPOSASE FOR INSERTION SEQUENCE ELEMENT IS200"/>
    <property type="match status" value="1"/>
</dbReference>
<dbReference type="Gene3D" id="3.30.70.1290">
    <property type="entry name" value="Transposase IS200-like"/>
    <property type="match status" value="1"/>
</dbReference>
<dbReference type="InterPro" id="IPR002686">
    <property type="entry name" value="Transposase_17"/>
</dbReference>
<dbReference type="EMBL" id="FNSD01000001">
    <property type="protein sequence ID" value="SEC29555.1"/>
    <property type="molecule type" value="Genomic_DNA"/>
</dbReference>
<dbReference type="GO" id="GO:0003677">
    <property type="term" value="F:DNA binding"/>
    <property type="evidence" value="ECO:0007669"/>
    <property type="project" value="InterPro"/>
</dbReference>
<dbReference type="Proteomes" id="UP000182409">
    <property type="component" value="Unassembled WGS sequence"/>
</dbReference>
<dbReference type="GO" id="GO:0004803">
    <property type="term" value="F:transposase activity"/>
    <property type="evidence" value="ECO:0007669"/>
    <property type="project" value="InterPro"/>
</dbReference>
<dbReference type="AlphaFoldDB" id="A0A1H4RCE1"/>
<accession>A0A1H4RCE1</accession>
<name>A0A1H4RCE1_9BACT</name>
<evidence type="ECO:0000259" key="1">
    <source>
        <dbReference type="SMART" id="SM01321"/>
    </source>
</evidence>
<evidence type="ECO:0000313" key="2">
    <source>
        <dbReference type="EMBL" id="SEC29555.1"/>
    </source>
</evidence>
<dbReference type="Pfam" id="PF01797">
    <property type="entry name" value="Y1_Tnp"/>
    <property type="match status" value="1"/>
</dbReference>
<sequence length="163" mass="18840">MCSEHRCAIYTRRTMQVMDHVVLHVIFSTKNQRPTLMDDLRSEAFARMSEEIGTTENILIAIGGTADHVHVAVYLSRKMTVAKLVDRLKTAATRWIIRQGAKHEGFRWQKGFSVFSVSPADRNALAQYIHTQGILHCTRTFQQEMRAMYAKYDAGFDDRFVWK</sequence>
<gene>
    <name evidence="2" type="ORF">SAMN05443244_3115</name>
</gene>
<proteinExistence type="predicted"/>
<dbReference type="PANTHER" id="PTHR33360">
    <property type="entry name" value="TRANSPOSASE FOR INSERTION SEQUENCE ELEMENT IS200"/>
    <property type="match status" value="1"/>
</dbReference>
<dbReference type="SMART" id="SM01321">
    <property type="entry name" value="Y1_Tnp"/>
    <property type="match status" value="1"/>
</dbReference>
<dbReference type="InterPro" id="IPR036515">
    <property type="entry name" value="Transposase_17_sf"/>
</dbReference>
<feature type="domain" description="Transposase IS200-like" evidence="1">
    <location>
        <begin position="18"/>
        <end position="132"/>
    </location>
</feature>
<protein>
    <submittedName>
        <fullName evidence="2">REP element-mobilizing transposase RayT</fullName>
    </submittedName>
</protein>
<evidence type="ECO:0000313" key="3">
    <source>
        <dbReference type="Proteomes" id="UP000182409"/>
    </source>
</evidence>
<dbReference type="SUPFAM" id="SSF143422">
    <property type="entry name" value="Transposase IS200-like"/>
    <property type="match status" value="1"/>
</dbReference>